<name>A0A7Z6UQ47_PSESH</name>
<proteinExistence type="predicted"/>
<dbReference type="Proteomes" id="UP000267078">
    <property type="component" value="Unassembled WGS sequence"/>
</dbReference>
<protein>
    <submittedName>
        <fullName evidence="1">Uncharacterized protein</fullName>
    </submittedName>
</protein>
<evidence type="ECO:0000313" key="1">
    <source>
        <dbReference type="EMBL" id="RMU83289.1"/>
    </source>
</evidence>
<dbReference type="AlphaFoldDB" id="A0A7Z6UQ47"/>
<evidence type="ECO:0000313" key="2">
    <source>
        <dbReference type="Proteomes" id="UP000267078"/>
    </source>
</evidence>
<reference evidence="1 2" key="1">
    <citation type="submission" date="2018-08" db="EMBL/GenBank/DDBJ databases">
        <title>Recombination of ecologically and evolutionarily significant loci maintains genetic cohesion in the Pseudomonas syringae species complex.</title>
        <authorList>
            <person name="Dillon M."/>
            <person name="Thakur S."/>
            <person name="Almeida R.N.D."/>
            <person name="Weir B.S."/>
            <person name="Guttman D.S."/>
        </authorList>
    </citation>
    <scope>NUCLEOTIDE SEQUENCE [LARGE SCALE GENOMIC DNA]</scope>
    <source>
        <strain evidence="1 2">1449B</strain>
    </source>
</reference>
<accession>A0A7Z6UQ47</accession>
<dbReference type="EMBL" id="RBUI01000179">
    <property type="protein sequence ID" value="RMU83289.1"/>
    <property type="molecule type" value="Genomic_DNA"/>
</dbReference>
<sequence length="111" mass="12665">MNFFCTEGPVQKQSDPVFLVNVICRVNARLFPQGTHQLWLNFQVNDINPLIPIDTYFFRQESPAQVPAAVEWFANLDNPRTRRAYQNDLEDFCGFVGLASADGGLREEGRD</sequence>
<organism evidence="1 2">
    <name type="scientific">Pseudomonas savastanoi pv. phaseolicola</name>
    <name type="common">Pseudomonas syringae pv. phaseolicola</name>
    <dbReference type="NCBI Taxonomy" id="319"/>
    <lineage>
        <taxon>Bacteria</taxon>
        <taxon>Pseudomonadati</taxon>
        <taxon>Pseudomonadota</taxon>
        <taxon>Gammaproteobacteria</taxon>
        <taxon>Pseudomonadales</taxon>
        <taxon>Pseudomonadaceae</taxon>
        <taxon>Pseudomonas</taxon>
    </lineage>
</organism>
<gene>
    <name evidence="1" type="ORF">ALP21_200296</name>
</gene>
<comment type="caution">
    <text evidence="1">The sequence shown here is derived from an EMBL/GenBank/DDBJ whole genome shotgun (WGS) entry which is preliminary data.</text>
</comment>